<sequence length="347" mass="39804">MGIQNKITTPIELLDDKGHLVESGYATKLLWHYDRSKIKAGWHRIKEWDYFAILDSSKKYGITFTISDLGYLGLVAVAWLDFETKTYTQFDTMSILPRGKTGFPSDSGDGIIEFKDKKIALKFEYDGPKRVITVDCPKFKNCKGETGLKGTLTIHQDPTMDTMVIATSWKENRKAFYYNQKVNCMPTEGLITIGETEYNFSSDTSMAVLDWGRGRWTYKNQWYWGSASGYLNGESIGWNIGYGFSDRSPASENMLFYKGKAHKLDEVTFHVDSTDFMKPWKFSSNDGRFEMDFKPIIDRQGNTNFLILKSIQHQVFGYFTGHVVLDDGTQLEIKDFLGFAEDVLNWL</sequence>
<proteinExistence type="predicted"/>
<evidence type="ECO:0000313" key="1">
    <source>
        <dbReference type="EMBL" id="QEE17338.2"/>
    </source>
</evidence>
<dbReference type="InterPro" id="IPR021243">
    <property type="entry name" value="DUF2804"/>
</dbReference>
<dbReference type="Proteomes" id="UP000321408">
    <property type="component" value="Chromosome"/>
</dbReference>
<dbReference type="EMBL" id="CP042905">
    <property type="protein sequence ID" value="QEE17338.2"/>
    <property type="molecule type" value="Genomic_DNA"/>
</dbReference>
<dbReference type="PANTHER" id="PTHR35868">
    <property type="entry name" value="DUF2804 DOMAIN-CONTAINING PROTEIN-RELATED"/>
    <property type="match status" value="1"/>
</dbReference>
<dbReference type="PANTHER" id="PTHR35868:SF3">
    <property type="entry name" value="DUF2804 DOMAIN-CONTAINING PROTEIN"/>
    <property type="match status" value="1"/>
</dbReference>
<accession>A0A5B9DDL9</accession>
<dbReference type="Pfam" id="PF10974">
    <property type="entry name" value="DUF2804"/>
    <property type="match status" value="1"/>
</dbReference>
<protein>
    <submittedName>
        <fullName evidence="1">DUF2804 domain-containing protein</fullName>
    </submittedName>
</protein>
<gene>
    <name evidence="1" type="ORF">DSAG12_03171</name>
</gene>
<organism evidence="1 2">
    <name type="scientific">Promethearchaeum syntrophicum</name>
    <dbReference type="NCBI Taxonomy" id="2594042"/>
    <lineage>
        <taxon>Archaea</taxon>
        <taxon>Promethearchaeati</taxon>
        <taxon>Promethearchaeota</taxon>
        <taxon>Promethearchaeia</taxon>
        <taxon>Promethearchaeales</taxon>
        <taxon>Promethearchaeaceae</taxon>
        <taxon>Promethearchaeum</taxon>
    </lineage>
</organism>
<evidence type="ECO:0000313" key="2">
    <source>
        <dbReference type="Proteomes" id="UP000321408"/>
    </source>
</evidence>
<dbReference type="AlphaFoldDB" id="A0A5B9DDL9"/>
<reference evidence="1 2" key="2">
    <citation type="journal article" date="2024" name="Int. J. Syst. Evol. Microbiol.">
        <title>Promethearchaeum syntrophicum gen. nov., sp. nov., an anaerobic, obligately syntrophic archaeon, the first isolate of the lineage 'Asgard' archaea, and proposal of the new archaeal phylum Promethearchaeota phyl. nov. and kingdom Promethearchaeati regn. nov.</title>
        <authorList>
            <person name="Imachi H."/>
            <person name="Nobu M.K."/>
            <person name="Kato S."/>
            <person name="Takaki Y."/>
            <person name="Miyazaki M."/>
            <person name="Miyata M."/>
            <person name="Ogawara M."/>
            <person name="Saito Y."/>
            <person name="Sakai S."/>
            <person name="Tahara Y.O."/>
            <person name="Takano Y."/>
            <person name="Tasumi E."/>
            <person name="Uematsu K."/>
            <person name="Yoshimura T."/>
            <person name="Itoh T."/>
            <person name="Ohkuma M."/>
            <person name="Takai K."/>
        </authorList>
    </citation>
    <scope>NUCLEOTIDE SEQUENCE [LARGE SCALE GENOMIC DNA]</scope>
    <source>
        <strain evidence="1 2">MK-D1</strain>
    </source>
</reference>
<name>A0A5B9DDL9_9ARCH</name>
<dbReference type="KEGG" id="psyt:DSAG12_03171"/>
<reference evidence="1 2" key="1">
    <citation type="journal article" date="2020" name="Nature">
        <title>Isolation of an archaeon at the prokaryote-eukaryote interface.</title>
        <authorList>
            <person name="Imachi H."/>
            <person name="Nobu M.K."/>
            <person name="Nakahara N."/>
            <person name="Morono Y."/>
            <person name="Ogawara M."/>
            <person name="Takaki Y."/>
            <person name="Takano Y."/>
            <person name="Uematsu K."/>
            <person name="Ikuta T."/>
            <person name="Ito M."/>
            <person name="Matsui Y."/>
            <person name="Miyazaki M."/>
            <person name="Murata K."/>
            <person name="Saito Y."/>
            <person name="Sakai S."/>
            <person name="Song C."/>
            <person name="Tasumi E."/>
            <person name="Yamanaka Y."/>
            <person name="Yamaguchi T."/>
            <person name="Kamagata Y."/>
            <person name="Tamaki H."/>
            <person name="Takai K."/>
        </authorList>
    </citation>
    <scope>NUCLEOTIDE SEQUENCE [LARGE SCALE GENOMIC DNA]</scope>
    <source>
        <strain evidence="1 2">MK-D1</strain>
    </source>
</reference>
<keyword evidence="2" id="KW-1185">Reference proteome</keyword>